<dbReference type="Pfam" id="PF23293">
    <property type="entry name" value="zf_ULT1"/>
    <property type="match status" value="1"/>
</dbReference>
<name>A0AAD8NEH0_TARER</name>
<dbReference type="InterPro" id="IPR057011">
    <property type="entry name" value="ULT1/2_SAND"/>
</dbReference>
<dbReference type="InterPro" id="IPR020533">
    <property type="entry name" value="Developmental_reg_ULTRAPETALA"/>
</dbReference>
<organism evidence="3 4">
    <name type="scientific">Tagetes erecta</name>
    <name type="common">African marigold</name>
    <dbReference type="NCBI Taxonomy" id="13708"/>
    <lineage>
        <taxon>Eukaryota</taxon>
        <taxon>Viridiplantae</taxon>
        <taxon>Streptophyta</taxon>
        <taxon>Embryophyta</taxon>
        <taxon>Tracheophyta</taxon>
        <taxon>Spermatophyta</taxon>
        <taxon>Magnoliopsida</taxon>
        <taxon>eudicotyledons</taxon>
        <taxon>Gunneridae</taxon>
        <taxon>Pentapetalae</taxon>
        <taxon>asterids</taxon>
        <taxon>campanulids</taxon>
        <taxon>Asterales</taxon>
        <taxon>Asteraceae</taxon>
        <taxon>Asteroideae</taxon>
        <taxon>Heliantheae alliance</taxon>
        <taxon>Tageteae</taxon>
        <taxon>Tagetes</taxon>
    </lineage>
</organism>
<dbReference type="Proteomes" id="UP001229421">
    <property type="component" value="Unassembled WGS sequence"/>
</dbReference>
<dbReference type="AlphaFoldDB" id="A0AAD8NEH0"/>
<dbReference type="EMBL" id="JAUHHV010000011">
    <property type="protein sequence ID" value="KAK1407074.1"/>
    <property type="molecule type" value="Genomic_DNA"/>
</dbReference>
<dbReference type="InterPro" id="IPR057012">
    <property type="entry name" value="ULT1/2_Znf"/>
</dbReference>
<dbReference type="PANTHER" id="PTHR34053:SF10">
    <property type="entry name" value="DEVELOPMENTAL REGULATOR, ULTRAPETALA"/>
    <property type="match status" value="1"/>
</dbReference>
<reference evidence="3" key="1">
    <citation type="journal article" date="2023" name="bioRxiv">
        <title>Improved chromosome-level genome assembly for marigold (Tagetes erecta).</title>
        <authorList>
            <person name="Jiang F."/>
            <person name="Yuan L."/>
            <person name="Wang S."/>
            <person name="Wang H."/>
            <person name="Xu D."/>
            <person name="Wang A."/>
            <person name="Fan W."/>
        </authorList>
    </citation>
    <scope>NUCLEOTIDE SEQUENCE</scope>
    <source>
        <strain evidence="3">WSJ</strain>
        <tissue evidence="3">Leaf</tissue>
    </source>
</reference>
<proteinExistence type="predicted"/>
<feature type="domain" description="ULTRAPETALA1/2 SAND" evidence="1">
    <location>
        <begin position="47"/>
        <end position="163"/>
    </location>
</feature>
<dbReference type="GO" id="GO:0005829">
    <property type="term" value="C:cytosol"/>
    <property type="evidence" value="ECO:0007669"/>
    <property type="project" value="TreeGrafter"/>
</dbReference>
<comment type="caution">
    <text evidence="3">The sequence shown here is derived from an EMBL/GenBank/DDBJ whole genome shotgun (WGS) entry which is preliminary data.</text>
</comment>
<feature type="domain" description="ULTRAPETALA1/2 zinc finger" evidence="2">
    <location>
        <begin position="177"/>
        <end position="223"/>
    </location>
</feature>
<evidence type="ECO:0000313" key="3">
    <source>
        <dbReference type="EMBL" id="KAK1407074.1"/>
    </source>
</evidence>
<accession>A0AAD8NEH0</accession>
<protein>
    <submittedName>
        <fullName evidence="3">Uncharacterized protein</fullName>
    </submittedName>
</protein>
<evidence type="ECO:0000259" key="2">
    <source>
        <dbReference type="Pfam" id="PF23293"/>
    </source>
</evidence>
<dbReference type="GO" id="GO:0005634">
    <property type="term" value="C:nucleus"/>
    <property type="evidence" value="ECO:0007669"/>
    <property type="project" value="TreeGrafter"/>
</dbReference>
<evidence type="ECO:0000313" key="4">
    <source>
        <dbReference type="Proteomes" id="UP001229421"/>
    </source>
</evidence>
<keyword evidence="4" id="KW-1185">Reference proteome</keyword>
<gene>
    <name evidence="3" type="ORF">QVD17_38685</name>
</gene>
<evidence type="ECO:0000259" key="1">
    <source>
        <dbReference type="Pfam" id="PF23292"/>
    </source>
</evidence>
<dbReference type="PANTHER" id="PTHR34053">
    <property type="entry name" value="PROTEIN ULTRAPETALA 1"/>
    <property type="match status" value="1"/>
</dbReference>
<sequence>MVKRSEPLRGSINGRDVRCVTKLSLIAQSTETIFSNEELSPFATNITLRAPHHVEIKCRFPNKRLEGAWGILSISDDGTIKAVCHCKQDCNRGMIKLLYTPTSYFFLHASFVIKTESWHFLLEIVFTCPAKFSKHASSSTNDWRTTLSVDKIKLGDTPFVKYYKGDEYVRPCHLVSHRNEFLQCSACKKVRRFELRSRDACRLYHDAAARETRTCGNVKTLRNEAPDDTMDVVRISAARVASIASV</sequence>
<dbReference type="Pfam" id="PF23292">
    <property type="entry name" value="SAND_ULT1"/>
    <property type="match status" value="1"/>
</dbReference>